<dbReference type="Pfam" id="PF01521">
    <property type="entry name" value="Fe-S_biosyn"/>
    <property type="match status" value="1"/>
</dbReference>
<evidence type="ECO:0000313" key="2">
    <source>
        <dbReference type="EMBL" id="MDY0405641.1"/>
    </source>
</evidence>
<proteinExistence type="predicted"/>
<dbReference type="InterPro" id="IPR035903">
    <property type="entry name" value="HesB-like_dom_sf"/>
</dbReference>
<name>A0ABU5CI43_9BACI</name>
<dbReference type="Proteomes" id="UP001228376">
    <property type="component" value="Unassembled WGS sequence"/>
</dbReference>
<feature type="domain" description="Core" evidence="1">
    <location>
        <begin position="1"/>
        <end position="97"/>
    </location>
</feature>
<gene>
    <name evidence="2" type="ORF">P5G51_009755</name>
</gene>
<sequence>MKLAITESALERLQAVGANRYANLLLWYDIEGCGCGVNGVNRILFTNDMKDTYKKVDNNSDFCVWVPEQQMIFFAEEMTLERRGGLLRLKSASEMLNAFISPQSLLDFPEQIKS</sequence>
<protein>
    <submittedName>
        <fullName evidence="2">Iron-sulfur cluster biosynthesis family protein</fullName>
    </submittedName>
</protein>
<comment type="caution">
    <text evidence="2">The sequence shown here is derived from an EMBL/GenBank/DDBJ whole genome shotgun (WGS) entry which is preliminary data.</text>
</comment>
<evidence type="ECO:0000313" key="3">
    <source>
        <dbReference type="Proteomes" id="UP001228376"/>
    </source>
</evidence>
<dbReference type="EMBL" id="JAROCA020000001">
    <property type="protein sequence ID" value="MDY0405641.1"/>
    <property type="molecule type" value="Genomic_DNA"/>
</dbReference>
<reference evidence="2 3" key="1">
    <citation type="submission" date="2023-10" db="EMBL/GenBank/DDBJ databases">
        <title>179-bfca-hs.</title>
        <authorList>
            <person name="Miliotis G."/>
            <person name="Sengupta P."/>
            <person name="Hameed A."/>
            <person name="Chuvochina M."/>
            <person name="Mcdonagh F."/>
            <person name="Simpson A.C."/>
            <person name="Singh N.K."/>
            <person name="Rekha P.D."/>
            <person name="Raman K."/>
            <person name="Hugenholtz P."/>
            <person name="Venkateswaran K."/>
        </authorList>
    </citation>
    <scope>NUCLEOTIDE SEQUENCE [LARGE SCALE GENOMIC DNA]</scope>
    <source>
        <strain evidence="2 3">179-BFC-A-HS</strain>
    </source>
</reference>
<accession>A0ABU5CI43</accession>
<evidence type="ECO:0000259" key="1">
    <source>
        <dbReference type="Pfam" id="PF01521"/>
    </source>
</evidence>
<keyword evidence="3" id="KW-1185">Reference proteome</keyword>
<dbReference type="RefSeq" id="WP_306067065.1">
    <property type="nucleotide sequence ID" value="NZ_JAROCA020000001.1"/>
</dbReference>
<dbReference type="SUPFAM" id="SSF89360">
    <property type="entry name" value="HesB-like domain"/>
    <property type="match status" value="1"/>
</dbReference>
<dbReference type="InterPro" id="IPR000361">
    <property type="entry name" value="ATAP_core_dom"/>
</dbReference>
<organism evidence="2 3">
    <name type="scientific">Tigheibacillus jepli</name>
    <dbReference type="NCBI Taxonomy" id="3035914"/>
    <lineage>
        <taxon>Bacteria</taxon>
        <taxon>Bacillati</taxon>
        <taxon>Bacillota</taxon>
        <taxon>Bacilli</taxon>
        <taxon>Bacillales</taxon>
        <taxon>Bacillaceae</taxon>
        <taxon>Tigheibacillus</taxon>
    </lineage>
</organism>
<dbReference type="Gene3D" id="2.60.300.12">
    <property type="entry name" value="HesB-like domain"/>
    <property type="match status" value="1"/>
</dbReference>